<dbReference type="GO" id="GO:0050909">
    <property type="term" value="P:sensory perception of taste"/>
    <property type="evidence" value="ECO:0007669"/>
    <property type="project" value="InterPro"/>
</dbReference>
<dbReference type="GO" id="GO:0005886">
    <property type="term" value="C:plasma membrane"/>
    <property type="evidence" value="ECO:0007669"/>
    <property type="project" value="UniProtKB-SubCell"/>
</dbReference>
<dbReference type="GO" id="GO:0030425">
    <property type="term" value="C:dendrite"/>
    <property type="evidence" value="ECO:0007669"/>
    <property type="project" value="TreeGrafter"/>
</dbReference>
<dbReference type="Proteomes" id="UP001233999">
    <property type="component" value="Unassembled WGS sequence"/>
</dbReference>
<dbReference type="GO" id="GO:0007165">
    <property type="term" value="P:signal transduction"/>
    <property type="evidence" value="ECO:0007669"/>
    <property type="project" value="UniProtKB-KW"/>
</dbReference>
<dbReference type="GO" id="GO:0030424">
    <property type="term" value="C:axon"/>
    <property type="evidence" value="ECO:0007669"/>
    <property type="project" value="TreeGrafter"/>
</dbReference>
<feature type="transmembrane region" description="Helical" evidence="8">
    <location>
        <begin position="132"/>
        <end position="153"/>
    </location>
</feature>
<proteinExistence type="inferred from homology"/>
<accession>A0AAD7ZGY5</accession>
<dbReference type="GO" id="GO:0007635">
    <property type="term" value="P:chemosensory behavior"/>
    <property type="evidence" value="ECO:0007669"/>
    <property type="project" value="TreeGrafter"/>
</dbReference>
<dbReference type="GO" id="GO:0008049">
    <property type="term" value="P:male courtship behavior"/>
    <property type="evidence" value="ECO:0007669"/>
    <property type="project" value="TreeGrafter"/>
</dbReference>
<evidence type="ECO:0000313" key="10">
    <source>
        <dbReference type="Proteomes" id="UP001233999"/>
    </source>
</evidence>
<reference evidence="9" key="2">
    <citation type="submission" date="2023-05" db="EMBL/GenBank/DDBJ databases">
        <authorList>
            <person name="Fouks B."/>
        </authorList>
    </citation>
    <scope>NUCLEOTIDE SEQUENCE</scope>
    <source>
        <strain evidence="9">Stay&amp;Tobe</strain>
        <tissue evidence="9">Testes</tissue>
    </source>
</reference>
<keyword evidence="10" id="KW-1185">Reference proteome</keyword>
<keyword evidence="6 8" id="KW-0675">Receptor</keyword>
<feature type="transmembrane region" description="Helical" evidence="8">
    <location>
        <begin position="282"/>
        <end position="306"/>
    </location>
</feature>
<dbReference type="PANTHER" id="PTHR21143">
    <property type="entry name" value="INVERTEBRATE GUSTATORY RECEPTOR"/>
    <property type="match status" value="1"/>
</dbReference>
<feature type="transmembrane region" description="Helical" evidence="8">
    <location>
        <begin position="173"/>
        <end position="189"/>
    </location>
</feature>
<keyword evidence="3 8" id="KW-0812">Transmembrane</keyword>
<keyword evidence="4 8" id="KW-1133">Transmembrane helix</keyword>
<dbReference type="EMBL" id="JASPKZ010008350">
    <property type="protein sequence ID" value="KAJ9580296.1"/>
    <property type="molecule type" value="Genomic_DNA"/>
</dbReference>
<evidence type="ECO:0000256" key="6">
    <source>
        <dbReference type="ARBA" id="ARBA00023170"/>
    </source>
</evidence>
<feature type="transmembrane region" description="Helical" evidence="8">
    <location>
        <begin position="38"/>
        <end position="57"/>
    </location>
</feature>
<comment type="similarity">
    <text evidence="8">Belongs to the insect chemoreceptor superfamily. Gustatory receptor (GR) family.</text>
</comment>
<feature type="transmembrane region" description="Helical" evidence="8">
    <location>
        <begin position="387"/>
        <end position="413"/>
    </location>
</feature>
<comment type="caution">
    <text evidence="9">The sequence shown here is derived from an EMBL/GenBank/DDBJ whole genome shotgun (WGS) entry which is preliminary data.</text>
</comment>
<name>A0AAD7ZGY5_DIPPU</name>
<evidence type="ECO:0000313" key="9">
    <source>
        <dbReference type="EMBL" id="KAJ9580296.1"/>
    </source>
</evidence>
<evidence type="ECO:0000256" key="4">
    <source>
        <dbReference type="ARBA" id="ARBA00022989"/>
    </source>
</evidence>
<keyword evidence="2 8" id="KW-1003">Cell membrane</keyword>
<organism evidence="9 10">
    <name type="scientific">Diploptera punctata</name>
    <name type="common">Pacific beetle cockroach</name>
    <dbReference type="NCBI Taxonomy" id="6984"/>
    <lineage>
        <taxon>Eukaryota</taxon>
        <taxon>Metazoa</taxon>
        <taxon>Ecdysozoa</taxon>
        <taxon>Arthropoda</taxon>
        <taxon>Hexapoda</taxon>
        <taxon>Insecta</taxon>
        <taxon>Pterygota</taxon>
        <taxon>Neoptera</taxon>
        <taxon>Polyneoptera</taxon>
        <taxon>Dictyoptera</taxon>
        <taxon>Blattodea</taxon>
        <taxon>Blaberoidea</taxon>
        <taxon>Blaberidae</taxon>
        <taxon>Diplopterinae</taxon>
        <taxon>Diploptera</taxon>
    </lineage>
</organism>
<dbReference type="GO" id="GO:0043025">
    <property type="term" value="C:neuronal cell body"/>
    <property type="evidence" value="ECO:0007669"/>
    <property type="project" value="TreeGrafter"/>
</dbReference>
<evidence type="ECO:0000256" key="3">
    <source>
        <dbReference type="ARBA" id="ARBA00022692"/>
    </source>
</evidence>
<comment type="function">
    <text evidence="8">Gustatory receptor which mediates acceptance or avoidance behavior, depending on its substrates.</text>
</comment>
<keyword evidence="7 8" id="KW-0807">Transducer</keyword>
<keyword evidence="5 8" id="KW-0472">Membrane</keyword>
<evidence type="ECO:0000256" key="1">
    <source>
        <dbReference type="ARBA" id="ARBA00004651"/>
    </source>
</evidence>
<dbReference type="AlphaFoldDB" id="A0AAD7ZGY5"/>
<evidence type="ECO:0000256" key="5">
    <source>
        <dbReference type="ARBA" id="ARBA00023136"/>
    </source>
</evidence>
<dbReference type="InterPro" id="IPR013604">
    <property type="entry name" value="7TM_chemorcpt"/>
</dbReference>
<reference evidence="9" key="1">
    <citation type="journal article" date="2023" name="IScience">
        <title>Live-bearing cockroach genome reveals convergent evolutionary mechanisms linked to viviparity in insects and beyond.</title>
        <authorList>
            <person name="Fouks B."/>
            <person name="Harrison M.C."/>
            <person name="Mikhailova A.A."/>
            <person name="Marchal E."/>
            <person name="English S."/>
            <person name="Carruthers M."/>
            <person name="Jennings E.C."/>
            <person name="Chiamaka E.L."/>
            <person name="Frigard R.A."/>
            <person name="Pippel M."/>
            <person name="Attardo G.M."/>
            <person name="Benoit J.B."/>
            <person name="Bornberg-Bauer E."/>
            <person name="Tobe S.S."/>
        </authorList>
    </citation>
    <scope>NUCLEOTIDE SEQUENCE</scope>
    <source>
        <strain evidence="9">Stay&amp;Tobe</strain>
    </source>
</reference>
<feature type="transmembrane region" description="Helical" evidence="8">
    <location>
        <begin position="77"/>
        <end position="98"/>
    </location>
</feature>
<comment type="subcellular location">
    <subcellularLocation>
        <location evidence="1 8">Cell membrane</location>
        <topology evidence="1 8">Multi-pass membrane protein</topology>
    </subcellularLocation>
</comment>
<evidence type="ECO:0000256" key="8">
    <source>
        <dbReference type="RuleBase" id="RU363108"/>
    </source>
</evidence>
<gene>
    <name evidence="9" type="ORF">L9F63_004058</name>
</gene>
<protein>
    <recommendedName>
        <fullName evidence="8">Gustatory receptor</fullName>
    </recommendedName>
</protein>
<evidence type="ECO:0000256" key="2">
    <source>
        <dbReference type="ARBA" id="ARBA00022475"/>
    </source>
</evidence>
<dbReference type="PANTHER" id="PTHR21143:SF133">
    <property type="entry name" value="GUSTATORY AND PHEROMONE RECEPTOR 32A-RELATED"/>
    <property type="match status" value="1"/>
</dbReference>
<evidence type="ECO:0000256" key="7">
    <source>
        <dbReference type="ARBA" id="ARBA00023224"/>
    </source>
</evidence>
<dbReference type="Pfam" id="PF08395">
    <property type="entry name" value="7tm_7"/>
    <property type="match status" value="1"/>
</dbReference>
<sequence length="419" mass="47734">MNPNNFISSIKPLYYVSRIVGLAPLSISSSCELREASIGWKIHTCCVLLLVIVSSSYAVMERVRQSDLVATVVVNEFLMMSMGAIKAITSIIMCLTLNRVPAREVLRKIVKIDSFLLTDPDVTYKNIFKFSFIQTIIVYVYVLSLFMCDTLVWTRAVDQMGADYLISGYPHRIVNITSVVEFCDFVLLLKSRIRALNSKLCSLLERASDSRNSSSKNDIANQKSIRNVKTPRIGPYVDSAKVFRQVDSPYIYDKELEYFHKLRELYDELCDVTRLINSMYGLLLLLELGVTTIELTSSLYLSLATLLKIQNVQINVIGMFSSLMFSWLILYSFKLICITMPSHLATTEMENTVVIVHKLLLVKQFDHSTITELKLFSQQLLQRKVKFSAFGFLNLDYSLLFTIIGGVTTYLVIAMQYKM</sequence>
<feature type="transmembrane region" description="Helical" evidence="8">
    <location>
        <begin position="312"/>
        <end position="333"/>
    </location>
</feature>